<dbReference type="GO" id="GO:0043161">
    <property type="term" value="P:proteasome-mediated ubiquitin-dependent protein catabolic process"/>
    <property type="evidence" value="ECO:0007669"/>
    <property type="project" value="TreeGrafter"/>
</dbReference>
<protein>
    <recommendedName>
        <fullName evidence="5">RPN2_C domain-containing protein</fullName>
    </recommendedName>
</protein>
<dbReference type="InterPro" id="IPR016024">
    <property type="entry name" value="ARM-type_fold"/>
</dbReference>
<evidence type="ECO:0000256" key="1">
    <source>
        <dbReference type="ARBA" id="ARBA00022737"/>
    </source>
</evidence>
<keyword evidence="1" id="KW-0677">Repeat</keyword>
<name>A0A3P7VU12_9BILA</name>
<dbReference type="GO" id="GO:0005634">
    <property type="term" value="C:nucleus"/>
    <property type="evidence" value="ECO:0007669"/>
    <property type="project" value="TreeGrafter"/>
</dbReference>
<dbReference type="GO" id="GO:0008540">
    <property type="term" value="C:proteasome regulatory particle, base subcomplex"/>
    <property type="evidence" value="ECO:0007669"/>
    <property type="project" value="TreeGrafter"/>
</dbReference>
<dbReference type="GO" id="GO:0034515">
    <property type="term" value="C:proteasome storage granule"/>
    <property type="evidence" value="ECO:0007669"/>
    <property type="project" value="TreeGrafter"/>
</dbReference>
<evidence type="ECO:0008006" key="5">
    <source>
        <dbReference type="Google" id="ProtNLM"/>
    </source>
</evidence>
<keyword evidence="2" id="KW-0647">Proteasome</keyword>
<evidence type="ECO:0000256" key="2">
    <source>
        <dbReference type="ARBA" id="ARBA00022942"/>
    </source>
</evidence>
<dbReference type="EMBL" id="UZAG01020275">
    <property type="protein sequence ID" value="VDO46289.1"/>
    <property type="molecule type" value="Genomic_DNA"/>
</dbReference>
<gene>
    <name evidence="3" type="ORF">BTMF_LOCUS13599</name>
</gene>
<accession>A0A3P7VU12</accession>
<reference evidence="3 4" key="1">
    <citation type="submission" date="2018-11" db="EMBL/GenBank/DDBJ databases">
        <authorList>
            <consortium name="Pathogen Informatics"/>
        </authorList>
    </citation>
    <scope>NUCLEOTIDE SEQUENCE [LARGE SCALE GENOMIC DNA]</scope>
</reference>
<keyword evidence="4" id="KW-1185">Reference proteome</keyword>
<proteinExistence type="predicted"/>
<sequence>MRDCLYQDDAVTGEAAGLAMGLVMVGGMQTEAYQEMVQYVCDTQHDKIQRGLRTGIALLAYGQQEEAEKLIAPLLEHKSNSVLRSTAVCMLAMAYAGSGKADVVRRLLAKVAADPNQDVKRFAVIAIGFVLSKLVYFQ</sequence>
<dbReference type="SUPFAM" id="SSF48371">
    <property type="entry name" value="ARM repeat"/>
    <property type="match status" value="1"/>
</dbReference>
<evidence type="ECO:0000313" key="4">
    <source>
        <dbReference type="Proteomes" id="UP000280834"/>
    </source>
</evidence>
<dbReference type="PANTHER" id="PTHR10943:SF2">
    <property type="entry name" value="26S PROTEASOME NON-ATPASE REGULATORY SUBUNIT 1"/>
    <property type="match status" value="1"/>
</dbReference>
<dbReference type="InterPro" id="IPR011989">
    <property type="entry name" value="ARM-like"/>
</dbReference>
<dbReference type="Proteomes" id="UP000280834">
    <property type="component" value="Unassembled WGS sequence"/>
</dbReference>
<dbReference type="Gene3D" id="1.25.10.10">
    <property type="entry name" value="Leucine-rich Repeat Variant"/>
    <property type="match status" value="1"/>
</dbReference>
<evidence type="ECO:0000313" key="3">
    <source>
        <dbReference type="EMBL" id="VDO46289.1"/>
    </source>
</evidence>
<dbReference type="AlphaFoldDB" id="A0A3P7VU12"/>
<dbReference type="PANTHER" id="PTHR10943">
    <property type="entry name" value="26S PROTEASOME NON-ATPASE REGULATORY SUBUNIT"/>
    <property type="match status" value="1"/>
</dbReference>
<organism evidence="3 4">
    <name type="scientific">Brugia timori</name>
    <dbReference type="NCBI Taxonomy" id="42155"/>
    <lineage>
        <taxon>Eukaryota</taxon>
        <taxon>Metazoa</taxon>
        <taxon>Ecdysozoa</taxon>
        <taxon>Nematoda</taxon>
        <taxon>Chromadorea</taxon>
        <taxon>Rhabditida</taxon>
        <taxon>Spirurina</taxon>
        <taxon>Spiruromorpha</taxon>
        <taxon>Filarioidea</taxon>
        <taxon>Onchocercidae</taxon>
        <taxon>Brugia</taxon>
    </lineage>
</organism>